<evidence type="ECO:0000313" key="7">
    <source>
        <dbReference type="EMBL" id="KZT60900.1"/>
    </source>
</evidence>
<dbReference type="InterPro" id="IPR002108">
    <property type="entry name" value="ADF-H"/>
</dbReference>
<dbReference type="FunFam" id="3.40.20.10:FF:000018">
    <property type="entry name" value="Coactosin-like 1"/>
    <property type="match status" value="1"/>
</dbReference>
<protein>
    <submittedName>
        <fullName evidence="7">Actin depolymerizing protein</fullName>
    </submittedName>
</protein>
<dbReference type="SUPFAM" id="SSF55753">
    <property type="entry name" value="Actin depolymerizing proteins"/>
    <property type="match status" value="1"/>
</dbReference>
<dbReference type="PANTHER" id="PTHR10829">
    <property type="entry name" value="CORTACTIN AND DREBRIN"/>
    <property type="match status" value="1"/>
</dbReference>
<keyword evidence="3" id="KW-0009">Actin-binding</keyword>
<dbReference type="InParanoid" id="A0A165IRW2"/>
<evidence type="ECO:0000256" key="4">
    <source>
        <dbReference type="ARBA" id="ARBA00023212"/>
    </source>
</evidence>
<dbReference type="InterPro" id="IPR029006">
    <property type="entry name" value="ADF-H/Gelsolin-like_dom_sf"/>
</dbReference>
<evidence type="ECO:0000259" key="6">
    <source>
        <dbReference type="PROSITE" id="PS51263"/>
    </source>
</evidence>
<evidence type="ECO:0000313" key="8">
    <source>
        <dbReference type="Proteomes" id="UP000076842"/>
    </source>
</evidence>
<dbReference type="PANTHER" id="PTHR10829:SF56">
    <property type="entry name" value="ADF-H DOMAIN-CONTAINING PROTEIN"/>
    <property type="match status" value="1"/>
</dbReference>
<dbReference type="EMBL" id="KV423927">
    <property type="protein sequence ID" value="KZT60900.1"/>
    <property type="molecule type" value="Genomic_DNA"/>
</dbReference>
<evidence type="ECO:0000256" key="3">
    <source>
        <dbReference type="ARBA" id="ARBA00023203"/>
    </source>
</evidence>
<keyword evidence="8" id="KW-1185">Reference proteome</keyword>
<comment type="similarity">
    <text evidence="5">Belongs to the actin-binding proteins ADF family. Coactosin subfamily.</text>
</comment>
<gene>
    <name evidence="7" type="ORF">CALCODRAFT_480298</name>
</gene>
<organism evidence="7 8">
    <name type="scientific">Calocera cornea HHB12733</name>
    <dbReference type="NCBI Taxonomy" id="1353952"/>
    <lineage>
        <taxon>Eukaryota</taxon>
        <taxon>Fungi</taxon>
        <taxon>Dikarya</taxon>
        <taxon>Basidiomycota</taxon>
        <taxon>Agaricomycotina</taxon>
        <taxon>Dacrymycetes</taxon>
        <taxon>Dacrymycetales</taxon>
        <taxon>Dacrymycetaceae</taxon>
        <taxon>Calocera</taxon>
    </lineage>
</organism>
<dbReference type="GO" id="GO:0051015">
    <property type="term" value="F:actin filament binding"/>
    <property type="evidence" value="ECO:0007669"/>
    <property type="project" value="TreeGrafter"/>
</dbReference>
<reference evidence="7 8" key="1">
    <citation type="journal article" date="2016" name="Mol. Biol. Evol.">
        <title>Comparative Genomics of Early-Diverging Mushroom-Forming Fungi Provides Insights into the Origins of Lignocellulose Decay Capabilities.</title>
        <authorList>
            <person name="Nagy L.G."/>
            <person name="Riley R."/>
            <person name="Tritt A."/>
            <person name="Adam C."/>
            <person name="Daum C."/>
            <person name="Floudas D."/>
            <person name="Sun H."/>
            <person name="Yadav J.S."/>
            <person name="Pangilinan J."/>
            <person name="Larsson K.H."/>
            <person name="Matsuura K."/>
            <person name="Barry K."/>
            <person name="Labutti K."/>
            <person name="Kuo R."/>
            <person name="Ohm R.A."/>
            <person name="Bhattacharya S.S."/>
            <person name="Shirouzu T."/>
            <person name="Yoshinaga Y."/>
            <person name="Martin F.M."/>
            <person name="Grigoriev I.V."/>
            <person name="Hibbett D.S."/>
        </authorList>
    </citation>
    <scope>NUCLEOTIDE SEQUENCE [LARGE SCALE GENOMIC DNA]</scope>
    <source>
        <strain evidence="7 8">HHB12733</strain>
    </source>
</reference>
<dbReference type="Gene3D" id="3.40.20.10">
    <property type="entry name" value="Severin"/>
    <property type="match status" value="1"/>
</dbReference>
<dbReference type="Pfam" id="PF00241">
    <property type="entry name" value="Cofilin_ADF"/>
    <property type="match status" value="1"/>
</dbReference>
<evidence type="ECO:0000256" key="2">
    <source>
        <dbReference type="ARBA" id="ARBA00022490"/>
    </source>
</evidence>
<dbReference type="OrthoDB" id="20822at2759"/>
<dbReference type="GO" id="GO:0030864">
    <property type="term" value="C:cortical actin cytoskeleton"/>
    <property type="evidence" value="ECO:0007669"/>
    <property type="project" value="TreeGrafter"/>
</dbReference>
<dbReference type="Proteomes" id="UP000076842">
    <property type="component" value="Unassembled WGS sequence"/>
</dbReference>
<dbReference type="CDD" id="cd11282">
    <property type="entry name" value="ADF_coactosin_like"/>
    <property type="match status" value="1"/>
</dbReference>
<accession>A0A165IRW2</accession>
<evidence type="ECO:0000256" key="1">
    <source>
        <dbReference type="ARBA" id="ARBA00004245"/>
    </source>
</evidence>
<dbReference type="GO" id="GO:0005884">
    <property type="term" value="C:actin filament"/>
    <property type="evidence" value="ECO:0007669"/>
    <property type="project" value="TreeGrafter"/>
</dbReference>
<dbReference type="STRING" id="1353952.A0A165IRW2"/>
<evidence type="ECO:0000256" key="5">
    <source>
        <dbReference type="ARBA" id="ARBA00038052"/>
    </source>
</evidence>
<sequence length="144" mass="15794">MADVSDPAISHAYHDVRSDKTDTNWLLLAYESDRSDKLLLKATGTGGLAELADALDDGQAQFAYVRVSYSNDKQSTRSKFVLVTWIGPATRVMRKAKVSVQAADVKRVLPAYSIDVPAHERRDLDEEPIVVKLRKAGGASYDGV</sequence>
<dbReference type="AlphaFoldDB" id="A0A165IRW2"/>
<proteinExistence type="inferred from homology"/>
<comment type="subcellular location">
    <subcellularLocation>
        <location evidence="1">Cytoplasm</location>
        <location evidence="1">Cytoskeleton</location>
    </subcellularLocation>
</comment>
<name>A0A165IRW2_9BASI</name>
<keyword evidence="2" id="KW-0963">Cytoplasm</keyword>
<dbReference type="GO" id="GO:0030833">
    <property type="term" value="P:regulation of actin filament polymerization"/>
    <property type="evidence" value="ECO:0007669"/>
    <property type="project" value="TreeGrafter"/>
</dbReference>
<dbReference type="GO" id="GO:0030427">
    <property type="term" value="C:site of polarized growth"/>
    <property type="evidence" value="ECO:0007669"/>
    <property type="project" value="TreeGrafter"/>
</dbReference>
<feature type="domain" description="ADF-H" evidence="6">
    <location>
        <begin position="1"/>
        <end position="134"/>
    </location>
</feature>
<dbReference type="SMART" id="SM00102">
    <property type="entry name" value="ADF"/>
    <property type="match status" value="1"/>
</dbReference>
<dbReference type="PROSITE" id="PS51263">
    <property type="entry name" value="ADF_H"/>
    <property type="match status" value="1"/>
</dbReference>
<keyword evidence="4" id="KW-0206">Cytoskeleton</keyword>